<dbReference type="Proteomes" id="UP001172155">
    <property type="component" value="Unassembled WGS sequence"/>
</dbReference>
<dbReference type="EMBL" id="JAUKUD010000003">
    <property type="protein sequence ID" value="KAK0749757.1"/>
    <property type="molecule type" value="Genomic_DNA"/>
</dbReference>
<evidence type="ECO:0000313" key="7">
    <source>
        <dbReference type="EMBL" id="KAK0749757.1"/>
    </source>
</evidence>
<dbReference type="InterPro" id="IPR013087">
    <property type="entry name" value="Znf_C2H2_type"/>
</dbReference>
<dbReference type="PANTHER" id="PTHR24379">
    <property type="entry name" value="KRAB AND ZINC FINGER DOMAIN-CONTAINING"/>
    <property type="match status" value="1"/>
</dbReference>
<dbReference type="PANTHER" id="PTHR24379:SF127">
    <property type="entry name" value="BLOODY FINGERS-RELATED"/>
    <property type="match status" value="1"/>
</dbReference>
<dbReference type="Pfam" id="PF12874">
    <property type="entry name" value="zf-met"/>
    <property type="match status" value="1"/>
</dbReference>
<dbReference type="GO" id="GO:0000981">
    <property type="term" value="F:DNA-binding transcription factor activity, RNA polymerase II-specific"/>
    <property type="evidence" value="ECO:0007669"/>
    <property type="project" value="TreeGrafter"/>
</dbReference>
<dbReference type="PROSITE" id="PS00028">
    <property type="entry name" value="ZINC_FINGER_C2H2_1"/>
    <property type="match status" value="3"/>
</dbReference>
<reference evidence="7" key="1">
    <citation type="submission" date="2023-06" db="EMBL/GenBank/DDBJ databases">
        <title>Genome-scale phylogeny and comparative genomics of the fungal order Sordariales.</title>
        <authorList>
            <consortium name="Lawrence Berkeley National Laboratory"/>
            <person name="Hensen N."/>
            <person name="Bonometti L."/>
            <person name="Westerberg I."/>
            <person name="Brannstrom I.O."/>
            <person name="Guillou S."/>
            <person name="Cros-Aarteil S."/>
            <person name="Calhoun S."/>
            <person name="Haridas S."/>
            <person name="Kuo A."/>
            <person name="Mondo S."/>
            <person name="Pangilinan J."/>
            <person name="Riley R."/>
            <person name="LaButti K."/>
            <person name="Andreopoulos B."/>
            <person name="Lipzen A."/>
            <person name="Chen C."/>
            <person name="Yanf M."/>
            <person name="Daum C."/>
            <person name="Ng V."/>
            <person name="Clum A."/>
            <person name="Steindorff A."/>
            <person name="Ohm R."/>
            <person name="Martin F."/>
            <person name="Silar P."/>
            <person name="Natvig D."/>
            <person name="Lalanne C."/>
            <person name="Gautier V."/>
            <person name="Ament-velasquez S.L."/>
            <person name="Kruys A."/>
            <person name="Hutchinson M.I."/>
            <person name="Powell A.J."/>
            <person name="Barry K."/>
            <person name="Miller A.N."/>
            <person name="Grigoriev I.V."/>
            <person name="Debuchy R."/>
            <person name="Gladieux P."/>
            <person name="Thoren M.H."/>
            <person name="Johannesson H."/>
        </authorList>
    </citation>
    <scope>NUCLEOTIDE SEQUENCE</scope>
    <source>
        <strain evidence="7">SMH3187-1</strain>
    </source>
</reference>
<keyword evidence="1" id="KW-0479">Metal-binding</keyword>
<proteinExistence type="predicted"/>
<gene>
    <name evidence="7" type="ORF">B0T18DRAFT_323423</name>
</gene>
<dbReference type="GO" id="GO:0005634">
    <property type="term" value="C:nucleus"/>
    <property type="evidence" value="ECO:0007669"/>
    <property type="project" value="TreeGrafter"/>
</dbReference>
<dbReference type="PROSITE" id="PS50157">
    <property type="entry name" value="ZINC_FINGER_C2H2_2"/>
    <property type="match status" value="2"/>
</dbReference>
<dbReference type="GO" id="GO:0008270">
    <property type="term" value="F:zinc ion binding"/>
    <property type="evidence" value="ECO:0007669"/>
    <property type="project" value="UniProtKB-KW"/>
</dbReference>
<evidence type="ECO:0000256" key="2">
    <source>
        <dbReference type="ARBA" id="ARBA00022737"/>
    </source>
</evidence>
<protein>
    <recommendedName>
        <fullName evidence="6">C2H2-type domain-containing protein</fullName>
    </recommendedName>
</protein>
<keyword evidence="3 5" id="KW-0863">Zinc-finger</keyword>
<dbReference type="SUPFAM" id="SSF57667">
    <property type="entry name" value="beta-beta-alpha zinc fingers"/>
    <property type="match status" value="1"/>
</dbReference>
<keyword evidence="2" id="KW-0677">Repeat</keyword>
<dbReference type="SMART" id="SM00355">
    <property type="entry name" value="ZnF_C2H2"/>
    <property type="match status" value="6"/>
</dbReference>
<comment type="caution">
    <text evidence="7">The sequence shown here is derived from an EMBL/GenBank/DDBJ whole genome shotgun (WGS) entry which is preliminary data.</text>
</comment>
<dbReference type="InterPro" id="IPR022755">
    <property type="entry name" value="Znf_C2H2_jaz"/>
</dbReference>
<sequence length="267" mass="30514">MFECGDCRKAFPAGWAARQNHCNSTGHSPPNFECDRCDAHFRSEHARGSHMNAKNHFSWECRLCDDTWPNEEELDDHNIDHHNWCESCDRYFQNPNSTRAHLTSRIHRGQNIYCPFCSAQYTTATGMVHHLEKGSCSRAPQLNHDQIYQFVRSRDPSGIISKKLIGWVGEADVTYEATNRSWNGSGYECYLCHKQFSSLSGLNQHLNSAAHQQELYHCPNLSCRANFKTLAAIINHLESESCGAVRFDKVQQRVSDVFRGGRAIIFT</sequence>
<keyword evidence="4" id="KW-0862">Zinc</keyword>
<dbReference type="InterPro" id="IPR036236">
    <property type="entry name" value="Znf_C2H2_sf"/>
</dbReference>
<evidence type="ECO:0000256" key="3">
    <source>
        <dbReference type="ARBA" id="ARBA00022771"/>
    </source>
</evidence>
<keyword evidence="8" id="KW-1185">Reference proteome</keyword>
<evidence type="ECO:0000313" key="8">
    <source>
        <dbReference type="Proteomes" id="UP001172155"/>
    </source>
</evidence>
<dbReference type="GO" id="GO:0000977">
    <property type="term" value="F:RNA polymerase II transcription regulatory region sequence-specific DNA binding"/>
    <property type="evidence" value="ECO:0007669"/>
    <property type="project" value="TreeGrafter"/>
</dbReference>
<evidence type="ECO:0000259" key="6">
    <source>
        <dbReference type="PROSITE" id="PS50157"/>
    </source>
</evidence>
<feature type="domain" description="C2H2-type" evidence="6">
    <location>
        <begin position="83"/>
        <end position="112"/>
    </location>
</feature>
<accession>A0AA40F202</accession>
<dbReference type="Pfam" id="PF12171">
    <property type="entry name" value="zf-C2H2_jaz"/>
    <property type="match status" value="1"/>
</dbReference>
<evidence type="ECO:0000256" key="1">
    <source>
        <dbReference type="ARBA" id="ARBA00022723"/>
    </source>
</evidence>
<organism evidence="7 8">
    <name type="scientific">Schizothecium vesticola</name>
    <dbReference type="NCBI Taxonomy" id="314040"/>
    <lineage>
        <taxon>Eukaryota</taxon>
        <taxon>Fungi</taxon>
        <taxon>Dikarya</taxon>
        <taxon>Ascomycota</taxon>
        <taxon>Pezizomycotina</taxon>
        <taxon>Sordariomycetes</taxon>
        <taxon>Sordariomycetidae</taxon>
        <taxon>Sordariales</taxon>
        <taxon>Schizotheciaceae</taxon>
        <taxon>Schizothecium</taxon>
    </lineage>
</organism>
<evidence type="ECO:0000256" key="5">
    <source>
        <dbReference type="PROSITE-ProRule" id="PRU00042"/>
    </source>
</evidence>
<evidence type="ECO:0000256" key="4">
    <source>
        <dbReference type="ARBA" id="ARBA00022833"/>
    </source>
</evidence>
<dbReference type="Gene3D" id="3.30.160.60">
    <property type="entry name" value="Classic Zinc Finger"/>
    <property type="match status" value="2"/>
</dbReference>
<name>A0AA40F202_9PEZI</name>
<dbReference type="AlphaFoldDB" id="A0AA40F202"/>
<feature type="domain" description="C2H2-type" evidence="6">
    <location>
        <begin position="187"/>
        <end position="216"/>
    </location>
</feature>